<proteinExistence type="predicted"/>
<dbReference type="Proteomes" id="UP000094236">
    <property type="component" value="Unassembled WGS sequence"/>
</dbReference>
<accession>A0A1E4TQU5</accession>
<protein>
    <submittedName>
        <fullName evidence="2">Uncharacterized protein</fullName>
    </submittedName>
</protein>
<evidence type="ECO:0000313" key="3">
    <source>
        <dbReference type="Proteomes" id="UP000094236"/>
    </source>
</evidence>
<dbReference type="EMBL" id="KV454016">
    <property type="protein sequence ID" value="ODV94048.1"/>
    <property type="molecule type" value="Genomic_DNA"/>
</dbReference>
<evidence type="ECO:0000256" key="1">
    <source>
        <dbReference type="SAM" id="MobiDB-lite"/>
    </source>
</evidence>
<sequence length="200" mass="21760">MNNYPNSNKYGYPFLGSQAPLQQQQQQQQQQQHQQQRQQQHTLSNLTPESSTSSVSSGTQGAFVNANAPTLSASSNMNNGSHMNNGSMVNGDGTGGGGNSYMHHSAIYHGSQIENHSQQHALGHNNIQLNNWQHSQQVQQAQQAQQGQQTQQVQQVPLPISVVNEYNNDSKLVLPSSSTNSYPSQMSSAQASSDIVSTKQ</sequence>
<feature type="region of interest" description="Disordered" evidence="1">
    <location>
        <begin position="171"/>
        <end position="200"/>
    </location>
</feature>
<gene>
    <name evidence="2" type="ORF">PACTADRAFT_34862</name>
</gene>
<name>A0A1E4TQU5_PACTA</name>
<feature type="compositionally biased region" description="Low complexity" evidence="1">
    <location>
        <begin position="22"/>
        <end position="59"/>
    </location>
</feature>
<keyword evidence="3" id="KW-1185">Reference proteome</keyword>
<reference evidence="3" key="1">
    <citation type="submission" date="2016-05" db="EMBL/GenBank/DDBJ databases">
        <title>Comparative genomics of biotechnologically important yeasts.</title>
        <authorList>
            <consortium name="DOE Joint Genome Institute"/>
            <person name="Riley R."/>
            <person name="Haridas S."/>
            <person name="Wolfe K.H."/>
            <person name="Lopes M.R."/>
            <person name="Hittinger C.T."/>
            <person name="Goker M."/>
            <person name="Salamov A."/>
            <person name="Wisecaver J."/>
            <person name="Long T.M."/>
            <person name="Aerts A.L."/>
            <person name="Barry K."/>
            <person name="Choi C."/>
            <person name="Clum A."/>
            <person name="Coughlan A.Y."/>
            <person name="Deshpande S."/>
            <person name="Douglass A.P."/>
            <person name="Hanson S.J."/>
            <person name="Klenk H.-P."/>
            <person name="Labutti K."/>
            <person name="Lapidus A."/>
            <person name="Lindquist E."/>
            <person name="Lipzen A."/>
            <person name="Meier-Kolthoff J.P."/>
            <person name="Ohm R.A."/>
            <person name="Otillar R.P."/>
            <person name="Pangilinan J."/>
            <person name="Peng Y."/>
            <person name="Rokas A."/>
            <person name="Rosa C.A."/>
            <person name="Scheuner C."/>
            <person name="Sibirny A.A."/>
            <person name="Slot J.C."/>
            <person name="Stielow J.B."/>
            <person name="Sun H."/>
            <person name="Kurtzman C.P."/>
            <person name="Blackwell M."/>
            <person name="Grigoriev I.V."/>
            <person name="Jeffries T.W."/>
        </authorList>
    </citation>
    <scope>NUCLEOTIDE SEQUENCE [LARGE SCALE GENOMIC DNA]</scope>
    <source>
        <strain evidence="3">NRRL Y-2460</strain>
    </source>
</reference>
<evidence type="ECO:0000313" key="2">
    <source>
        <dbReference type="EMBL" id="ODV94048.1"/>
    </source>
</evidence>
<organism evidence="2 3">
    <name type="scientific">Pachysolen tannophilus NRRL Y-2460</name>
    <dbReference type="NCBI Taxonomy" id="669874"/>
    <lineage>
        <taxon>Eukaryota</taxon>
        <taxon>Fungi</taxon>
        <taxon>Dikarya</taxon>
        <taxon>Ascomycota</taxon>
        <taxon>Saccharomycotina</taxon>
        <taxon>Pichiomycetes</taxon>
        <taxon>Pachysolenaceae</taxon>
        <taxon>Pachysolen</taxon>
    </lineage>
</organism>
<feature type="compositionally biased region" description="Low complexity" evidence="1">
    <location>
        <begin position="72"/>
        <end position="91"/>
    </location>
</feature>
<feature type="region of interest" description="Disordered" evidence="1">
    <location>
        <begin position="1"/>
        <end position="98"/>
    </location>
</feature>
<dbReference type="AlphaFoldDB" id="A0A1E4TQU5"/>